<dbReference type="AlphaFoldDB" id="L7F4L5"/>
<proteinExistence type="predicted"/>
<sequence>MVLRLPYGAEVLLDGRYRITETWVGLPKKRWVVWFCGEFISHHATDMEAAQAAYEYRTETQNLPVRTVMETSVSADAAETMAQAEGSA</sequence>
<comment type="caution">
    <text evidence="1">The sequence shown here is derived from an EMBL/GenBank/DDBJ whole genome shotgun (WGS) entry which is preliminary data.</text>
</comment>
<dbReference type="EMBL" id="AEJB01000361">
    <property type="protein sequence ID" value="ELP66252.1"/>
    <property type="molecule type" value="Genomic_DNA"/>
</dbReference>
<name>L7F4L5_STRT8</name>
<dbReference type="PATRIC" id="fig|698760.3.peg.5150"/>
<evidence type="ECO:0000313" key="2">
    <source>
        <dbReference type="Proteomes" id="UP000010931"/>
    </source>
</evidence>
<dbReference type="Proteomes" id="UP000010931">
    <property type="component" value="Unassembled WGS sequence"/>
</dbReference>
<accession>L7F4L5</accession>
<evidence type="ECO:0000313" key="1">
    <source>
        <dbReference type="EMBL" id="ELP66252.1"/>
    </source>
</evidence>
<reference evidence="1 2" key="1">
    <citation type="journal article" date="2011" name="Plasmid">
        <title>Streptomyces turgidiscabies Car8 contains a modular pathogenicity island that shares virulence genes with other actinobacterial plant pathogens.</title>
        <authorList>
            <person name="Huguet-Tapia J.C."/>
            <person name="Badger J.H."/>
            <person name="Loria R."/>
            <person name="Pettis G.S."/>
        </authorList>
    </citation>
    <scope>NUCLEOTIDE SEQUENCE [LARGE SCALE GENOMIC DNA]</scope>
    <source>
        <strain evidence="1 2">Car8</strain>
    </source>
</reference>
<organism evidence="1 2">
    <name type="scientific">Streptomyces turgidiscabies (strain Car8)</name>
    <dbReference type="NCBI Taxonomy" id="698760"/>
    <lineage>
        <taxon>Bacteria</taxon>
        <taxon>Bacillati</taxon>
        <taxon>Actinomycetota</taxon>
        <taxon>Actinomycetes</taxon>
        <taxon>Kitasatosporales</taxon>
        <taxon>Streptomycetaceae</taxon>
        <taxon>Streptomyces</taxon>
    </lineage>
</organism>
<keyword evidence="2" id="KW-1185">Reference proteome</keyword>
<protein>
    <submittedName>
        <fullName evidence="1">Uncharacterized protein</fullName>
    </submittedName>
</protein>
<gene>
    <name evidence="1" type="ORF">STRTUCAR8_01612</name>
</gene>